<reference evidence="1 2" key="1">
    <citation type="journal article" date="2008" name="Genome Res.">
        <title>Genome sequence of the beta-rhizobium Cupriavidus taiwanensis and comparative genomics of rhizobia.</title>
        <authorList>
            <person name="Amadou C."/>
            <person name="Pascal G."/>
            <person name="Mangenot S."/>
            <person name="Glew M."/>
            <person name="Bontemps C."/>
            <person name="Capela D."/>
            <person name="Carrere S."/>
            <person name="Cruveiller S."/>
            <person name="Dossat C."/>
            <person name="Lajus A."/>
            <person name="Marchetti M."/>
            <person name="Poinsot V."/>
            <person name="Rouy Z."/>
            <person name="Servin B."/>
            <person name="Saad M."/>
            <person name="Schenowitz C."/>
            <person name="Barbe V."/>
            <person name="Batut J."/>
            <person name="Medigue C."/>
            <person name="Masson-Boivin C."/>
        </authorList>
    </citation>
    <scope>NUCLEOTIDE SEQUENCE [LARGE SCALE GENOMIC DNA]</scope>
    <source>
        <strain evidence="2">DSM 17343 / BCRC 17206 / CCUG 44338 / CIP 107171 / LMG 19424 / R1</strain>
    </source>
</reference>
<protein>
    <submittedName>
        <fullName evidence="1">Uncharacterized protein</fullName>
    </submittedName>
</protein>
<dbReference type="Proteomes" id="UP000001692">
    <property type="component" value="Chromosome 2"/>
</dbReference>
<dbReference type="AlphaFoldDB" id="B3R8N2"/>
<name>B3R8N2_CUPTR</name>
<dbReference type="RefSeq" id="WP_012355375.1">
    <property type="nucleotide sequence ID" value="NC_010530.1"/>
</dbReference>
<dbReference type="KEGG" id="cti:RALTA_B0529"/>
<organism evidence="1 2">
    <name type="scientific">Cupriavidus taiwanensis (strain DSM 17343 / BCRC 17206 / CCUG 44338 / CIP 107171 / LMG 19424 / R1)</name>
    <name type="common">Ralstonia taiwanensis (strain LMG 19424)</name>
    <dbReference type="NCBI Taxonomy" id="977880"/>
    <lineage>
        <taxon>Bacteria</taxon>
        <taxon>Pseudomonadati</taxon>
        <taxon>Pseudomonadota</taxon>
        <taxon>Betaproteobacteria</taxon>
        <taxon>Burkholderiales</taxon>
        <taxon>Burkholderiaceae</taxon>
        <taxon>Cupriavidus</taxon>
    </lineage>
</organism>
<dbReference type="EMBL" id="CU633750">
    <property type="protein sequence ID" value="CAQ71150.1"/>
    <property type="molecule type" value="Genomic_DNA"/>
</dbReference>
<dbReference type="BioCyc" id="CTAI977880:RALTA_RS18290-MONOMER"/>
<dbReference type="HOGENOM" id="CLU_2768885_0_0_4"/>
<dbReference type="eggNOG" id="COG3210">
    <property type="taxonomic scope" value="Bacteria"/>
</dbReference>
<keyword evidence="2" id="KW-1185">Reference proteome</keyword>
<proteinExistence type="predicted"/>
<sequence length="69" mass="7594">MTQKRLGDGFYEQKLIRDQVTQLTGRTCLAGYSDEMEEYKALMTDGATYAKAFHPVPGIGLSVRGHAGI</sequence>
<evidence type="ECO:0000313" key="2">
    <source>
        <dbReference type="Proteomes" id="UP000001692"/>
    </source>
</evidence>
<dbReference type="GeneID" id="29764263"/>
<gene>
    <name evidence="1" type="ordered locus">RALTA_B0529</name>
</gene>
<accession>B3R8N2</accession>
<evidence type="ECO:0000313" key="1">
    <source>
        <dbReference type="EMBL" id="CAQ71150.1"/>
    </source>
</evidence>